<dbReference type="InterPro" id="IPR016157">
    <property type="entry name" value="Cullin_CS"/>
</dbReference>
<dbReference type="InterPro" id="IPR016159">
    <property type="entry name" value="Cullin_repeat-like_dom_sf"/>
</dbReference>
<evidence type="ECO:0000256" key="1">
    <source>
        <dbReference type="ARBA" id="ARBA00006019"/>
    </source>
</evidence>
<dbReference type="PROSITE" id="PS01256">
    <property type="entry name" value="CULLIN_1"/>
    <property type="match status" value="1"/>
</dbReference>
<dbReference type="InterPro" id="IPR016158">
    <property type="entry name" value="Cullin_homology"/>
</dbReference>
<comment type="caution">
    <text evidence="6">The sequence shown here is derived from an EMBL/GenBank/DDBJ whole genome shotgun (WGS) entry which is preliminary data.</text>
</comment>
<dbReference type="Gene3D" id="1.10.10.10">
    <property type="entry name" value="Winged helix-like DNA-binding domain superfamily/Winged helix DNA-binding domain"/>
    <property type="match status" value="1"/>
</dbReference>
<dbReference type="Pfam" id="PF10557">
    <property type="entry name" value="Cullin_Nedd8"/>
    <property type="match status" value="1"/>
</dbReference>
<evidence type="ECO:0000256" key="4">
    <source>
        <dbReference type="RuleBase" id="RU003829"/>
    </source>
</evidence>
<evidence type="ECO:0000256" key="2">
    <source>
        <dbReference type="ARBA" id="ARBA00022843"/>
    </source>
</evidence>
<sequence>MFGSFREGLMGMYLFGERQVVGMDMYQQVYDICTARPKSHAEDLLQGIVQLLLEHTADLEESILDHDDIVSAYAVEWERFRTASDYANRVCDFLNRQFLKMASFHKSIQAQKVLRLSVEGHAFMIWKHRILAPIKRNHSNALIMQLMTLVRRERDGDQVPSDFIRAAIHSFVQVNAYSEQPLQLYVEEVETPYIANTIAYYMKESATVLSSMSISGFMAKALARLDEEAMRARRYCDPTSFEKTIQACEAEYIGAHQAKINSEFEKMIVEGRFEDCTRAYRLLSRITDGVNHILEVYEKFVARMGKETMSRFGASFIKDPREYVETMVEMHAKYMAQSIEVFKNEPAFIAAADKAFRVIVNTDLGPGGQAPEIFARYCDLLLKKTPKAALSEQEADERLNKMIALFKYIDDKDVFQKFYSRALAKRLIHGLSISSDAELGMISRLKAPYSALMAQAACGYEYTSRLQRMFTDITLSDDIASGFKTFLDGSSVKLGLEFHVHVLTTGSWPLNATTSADFRIPVELEQTVAQFTAFYASQHNGRRLAWLHHLSKADVRAAFAEKRYEFNMSLHQLSLILMFNDATTVKLADVRELTKLAHADIAKMVAPLVDLKLLAVTGQSAEDEGLSPEASLSLNMAFTSKRIKIKVPPGASAAEQRQESDSTHKSVDEDRKLYLQASIVRIMKARKEMTHTLLVGEVIDQARSLFSPSVPMIKRCIEQLIDKQYIERSGRDNYLYVA</sequence>
<keyword evidence="7" id="KW-1185">Reference proteome</keyword>
<dbReference type="SMART" id="SM00884">
    <property type="entry name" value="Cullin_Nedd8"/>
    <property type="match status" value="1"/>
</dbReference>
<name>A0ABR4NAI5_9FUNG</name>
<organism evidence="6 7">
    <name type="scientific">Polyrhizophydium stewartii</name>
    <dbReference type="NCBI Taxonomy" id="2732419"/>
    <lineage>
        <taxon>Eukaryota</taxon>
        <taxon>Fungi</taxon>
        <taxon>Fungi incertae sedis</taxon>
        <taxon>Chytridiomycota</taxon>
        <taxon>Chytridiomycota incertae sedis</taxon>
        <taxon>Chytridiomycetes</taxon>
        <taxon>Rhizophydiales</taxon>
        <taxon>Rhizophydiales incertae sedis</taxon>
        <taxon>Polyrhizophydium</taxon>
    </lineage>
</organism>
<dbReference type="EMBL" id="JADGIZ020000016">
    <property type="protein sequence ID" value="KAL2916520.1"/>
    <property type="molecule type" value="Genomic_DNA"/>
</dbReference>
<dbReference type="Pfam" id="PF00888">
    <property type="entry name" value="Cullin"/>
    <property type="match status" value="1"/>
</dbReference>
<reference evidence="6 7" key="1">
    <citation type="submission" date="2023-09" db="EMBL/GenBank/DDBJ databases">
        <title>Pangenome analysis of Batrachochytrium dendrobatidis and related Chytrids.</title>
        <authorList>
            <person name="Yacoub M.N."/>
            <person name="Stajich J.E."/>
            <person name="James T.Y."/>
        </authorList>
    </citation>
    <scope>NUCLEOTIDE SEQUENCE [LARGE SCALE GENOMIC DNA]</scope>
    <source>
        <strain evidence="6 7">JEL0888</strain>
    </source>
</reference>
<evidence type="ECO:0000313" key="7">
    <source>
        <dbReference type="Proteomes" id="UP001527925"/>
    </source>
</evidence>
<dbReference type="InterPro" id="IPR059120">
    <property type="entry name" value="Cullin-like_AB"/>
</dbReference>
<evidence type="ECO:0000259" key="5">
    <source>
        <dbReference type="PROSITE" id="PS50069"/>
    </source>
</evidence>
<keyword evidence="2" id="KW-0832">Ubl conjugation</keyword>
<dbReference type="Pfam" id="PF26557">
    <property type="entry name" value="Cullin_AB"/>
    <property type="match status" value="1"/>
</dbReference>
<dbReference type="InterPro" id="IPR036317">
    <property type="entry name" value="Cullin_homology_sf"/>
</dbReference>
<dbReference type="SUPFAM" id="SSF46785">
    <property type="entry name" value="Winged helix' DNA-binding domain"/>
    <property type="match status" value="1"/>
</dbReference>
<accession>A0ABR4NAI5</accession>
<dbReference type="InterPro" id="IPR045093">
    <property type="entry name" value="Cullin"/>
</dbReference>
<dbReference type="Gene3D" id="3.30.230.130">
    <property type="entry name" value="Cullin, Chain C, Domain 2"/>
    <property type="match status" value="1"/>
</dbReference>
<evidence type="ECO:0000313" key="6">
    <source>
        <dbReference type="EMBL" id="KAL2916520.1"/>
    </source>
</evidence>
<dbReference type="InterPro" id="IPR036390">
    <property type="entry name" value="WH_DNA-bd_sf"/>
</dbReference>
<dbReference type="SUPFAM" id="SSF75632">
    <property type="entry name" value="Cullin homology domain"/>
    <property type="match status" value="1"/>
</dbReference>
<dbReference type="Proteomes" id="UP001527925">
    <property type="component" value="Unassembled WGS sequence"/>
</dbReference>
<dbReference type="InterPro" id="IPR036388">
    <property type="entry name" value="WH-like_DNA-bd_sf"/>
</dbReference>
<dbReference type="SMART" id="SM00182">
    <property type="entry name" value="CULLIN"/>
    <property type="match status" value="1"/>
</dbReference>
<feature type="domain" description="Cullin family profile" evidence="5">
    <location>
        <begin position="369"/>
        <end position="609"/>
    </location>
</feature>
<dbReference type="InterPro" id="IPR001373">
    <property type="entry name" value="Cullin_N"/>
</dbReference>
<dbReference type="PROSITE" id="PS50069">
    <property type="entry name" value="CULLIN_2"/>
    <property type="match status" value="1"/>
</dbReference>
<gene>
    <name evidence="6" type="ORF">HK105_203953</name>
</gene>
<dbReference type="PANTHER" id="PTHR11932">
    <property type="entry name" value="CULLIN"/>
    <property type="match status" value="1"/>
</dbReference>
<evidence type="ECO:0000256" key="3">
    <source>
        <dbReference type="PROSITE-ProRule" id="PRU00330"/>
    </source>
</evidence>
<dbReference type="Gene3D" id="1.20.1310.10">
    <property type="entry name" value="Cullin Repeats"/>
    <property type="match status" value="4"/>
</dbReference>
<comment type="similarity">
    <text evidence="1 3 4">Belongs to the cullin family.</text>
</comment>
<dbReference type="SUPFAM" id="SSF74788">
    <property type="entry name" value="Cullin repeat-like"/>
    <property type="match status" value="1"/>
</dbReference>
<protein>
    <recommendedName>
        <fullName evidence="5">Cullin family profile domain-containing protein</fullName>
    </recommendedName>
</protein>
<proteinExistence type="inferred from homology"/>
<dbReference type="InterPro" id="IPR019559">
    <property type="entry name" value="Cullin_neddylation_domain"/>
</dbReference>